<comment type="similarity">
    <text evidence="1">Belongs to the tpcK family.</text>
</comment>
<accession>A0A8H5LIY4</accession>
<evidence type="ECO:0000313" key="3">
    <source>
        <dbReference type="EMBL" id="KAF5358794.1"/>
    </source>
</evidence>
<dbReference type="AlphaFoldDB" id="A0A8H5LIY4"/>
<name>A0A8H5LIY4_9AGAR</name>
<dbReference type="Gene3D" id="3.30.70.100">
    <property type="match status" value="1"/>
</dbReference>
<keyword evidence="4" id="KW-1185">Reference proteome</keyword>
<dbReference type="SUPFAM" id="SSF54909">
    <property type="entry name" value="Dimeric alpha+beta barrel"/>
    <property type="match status" value="1"/>
</dbReference>
<evidence type="ECO:0000256" key="1">
    <source>
        <dbReference type="ARBA" id="ARBA00005986"/>
    </source>
</evidence>
<comment type="caution">
    <text evidence="3">The sequence shown here is derived from an EMBL/GenBank/DDBJ whole genome shotgun (WGS) entry which is preliminary data.</text>
</comment>
<dbReference type="Pfam" id="PF07110">
    <property type="entry name" value="EthD"/>
    <property type="match status" value="1"/>
</dbReference>
<sequence length="132" mass="15207">MSDQSSNSTPAYRTDRVRVLCFITRKEGVSQEEFDRHWLEDNSKLMLSLDIVKKNLLKYEQLHVNQQMKTQLQSFGVGLIQCDGAAICEAESYQKVFNNPEYFAVVRPDEEKFVDTAKTLLLPLDVAVFIDK</sequence>
<gene>
    <name evidence="3" type="ORF">D9758_008599</name>
</gene>
<reference evidence="3 4" key="1">
    <citation type="journal article" date="2020" name="ISME J.">
        <title>Uncovering the hidden diversity of litter-decomposition mechanisms in mushroom-forming fungi.</title>
        <authorList>
            <person name="Floudas D."/>
            <person name="Bentzer J."/>
            <person name="Ahren D."/>
            <person name="Johansson T."/>
            <person name="Persson P."/>
            <person name="Tunlid A."/>
        </authorList>
    </citation>
    <scope>NUCLEOTIDE SEQUENCE [LARGE SCALE GENOMIC DNA]</scope>
    <source>
        <strain evidence="3 4">CBS 291.85</strain>
    </source>
</reference>
<dbReference type="Proteomes" id="UP000559256">
    <property type="component" value="Unassembled WGS sequence"/>
</dbReference>
<evidence type="ECO:0000259" key="2">
    <source>
        <dbReference type="Pfam" id="PF07110"/>
    </source>
</evidence>
<feature type="domain" description="EthD" evidence="2">
    <location>
        <begin position="26"/>
        <end position="116"/>
    </location>
</feature>
<evidence type="ECO:0000313" key="4">
    <source>
        <dbReference type="Proteomes" id="UP000559256"/>
    </source>
</evidence>
<organism evidence="3 4">
    <name type="scientific">Tetrapyrgos nigripes</name>
    <dbReference type="NCBI Taxonomy" id="182062"/>
    <lineage>
        <taxon>Eukaryota</taxon>
        <taxon>Fungi</taxon>
        <taxon>Dikarya</taxon>
        <taxon>Basidiomycota</taxon>
        <taxon>Agaricomycotina</taxon>
        <taxon>Agaricomycetes</taxon>
        <taxon>Agaricomycetidae</taxon>
        <taxon>Agaricales</taxon>
        <taxon>Marasmiineae</taxon>
        <taxon>Marasmiaceae</taxon>
        <taxon>Tetrapyrgos</taxon>
    </lineage>
</organism>
<protein>
    <recommendedName>
        <fullName evidence="2">EthD domain-containing protein</fullName>
    </recommendedName>
</protein>
<dbReference type="InterPro" id="IPR009799">
    <property type="entry name" value="EthD_dom"/>
</dbReference>
<dbReference type="InterPro" id="IPR011008">
    <property type="entry name" value="Dimeric_a/b-barrel"/>
</dbReference>
<dbReference type="OrthoDB" id="3183782at2759"/>
<dbReference type="GO" id="GO:0016491">
    <property type="term" value="F:oxidoreductase activity"/>
    <property type="evidence" value="ECO:0007669"/>
    <property type="project" value="InterPro"/>
</dbReference>
<dbReference type="EMBL" id="JAACJM010000048">
    <property type="protein sequence ID" value="KAF5358794.1"/>
    <property type="molecule type" value="Genomic_DNA"/>
</dbReference>
<proteinExistence type="inferred from homology"/>